<dbReference type="CDD" id="cd00051">
    <property type="entry name" value="EFh"/>
    <property type="match status" value="1"/>
</dbReference>
<evidence type="ECO:0000313" key="3">
    <source>
        <dbReference type="EMBL" id="KAK9002817.1"/>
    </source>
</evidence>
<reference evidence="3 4" key="1">
    <citation type="journal article" date="2024" name="G3 (Bethesda)">
        <title>Genome assembly of Hibiscus sabdariffa L. provides insights into metabolisms of medicinal natural products.</title>
        <authorList>
            <person name="Kim T."/>
        </authorList>
    </citation>
    <scope>NUCLEOTIDE SEQUENCE [LARGE SCALE GENOMIC DNA]</scope>
    <source>
        <strain evidence="3">TK-2024</strain>
        <tissue evidence="3">Old leaves</tissue>
    </source>
</reference>
<gene>
    <name evidence="3" type="ORF">V6N11_060397</name>
</gene>
<keyword evidence="1" id="KW-0106">Calcium</keyword>
<accession>A0ABR2QQ77</accession>
<dbReference type="InterPro" id="IPR002048">
    <property type="entry name" value="EF_hand_dom"/>
</dbReference>
<dbReference type="SMART" id="SM00054">
    <property type="entry name" value="EFh"/>
    <property type="match status" value="3"/>
</dbReference>
<dbReference type="InterPro" id="IPR011992">
    <property type="entry name" value="EF-hand-dom_pair"/>
</dbReference>
<feature type="domain" description="EF-hand" evidence="2">
    <location>
        <begin position="135"/>
        <end position="170"/>
    </location>
</feature>
<evidence type="ECO:0000313" key="4">
    <source>
        <dbReference type="Proteomes" id="UP001396334"/>
    </source>
</evidence>
<name>A0ABR2QQ77_9ROSI</name>
<comment type="caution">
    <text evidence="3">The sequence shown here is derived from an EMBL/GenBank/DDBJ whole genome shotgun (WGS) entry which is preliminary data.</text>
</comment>
<feature type="domain" description="EF-hand" evidence="2">
    <location>
        <begin position="16"/>
        <end position="51"/>
    </location>
</feature>
<evidence type="ECO:0000259" key="2">
    <source>
        <dbReference type="PROSITE" id="PS50222"/>
    </source>
</evidence>
<feature type="domain" description="EF-hand" evidence="2">
    <location>
        <begin position="171"/>
        <end position="206"/>
    </location>
</feature>
<sequence>MVHKNPKCSALPSNVASKEQLRKVFFDCDIDDNSILTKEEIKKAFDRFGSAFPGFRSVWIKIRTDASAWRSLTTSLTTPINVDTSTLVNYKLRAYALVTQSESLSTVKKCNGVVELAMTMVHNILKGSTLPSNAANKQQLRKVFFDCDVDDNSILTKEEIKKAFGRFGSVFPGFRAWRALKRVDKNRDGCVSLEELDDLIEYAHKRGYINFS</sequence>
<dbReference type="Gene3D" id="1.10.238.10">
    <property type="entry name" value="EF-hand"/>
    <property type="match status" value="1"/>
</dbReference>
<dbReference type="PROSITE" id="PS50222">
    <property type="entry name" value="EF_HAND_2"/>
    <property type="match status" value="3"/>
</dbReference>
<dbReference type="EMBL" id="JBBPBN010000034">
    <property type="protein sequence ID" value="KAK9002817.1"/>
    <property type="molecule type" value="Genomic_DNA"/>
</dbReference>
<dbReference type="PROSITE" id="PS00018">
    <property type="entry name" value="EF_HAND_1"/>
    <property type="match status" value="1"/>
</dbReference>
<evidence type="ECO:0000256" key="1">
    <source>
        <dbReference type="ARBA" id="ARBA00022837"/>
    </source>
</evidence>
<organism evidence="3 4">
    <name type="scientific">Hibiscus sabdariffa</name>
    <name type="common">roselle</name>
    <dbReference type="NCBI Taxonomy" id="183260"/>
    <lineage>
        <taxon>Eukaryota</taxon>
        <taxon>Viridiplantae</taxon>
        <taxon>Streptophyta</taxon>
        <taxon>Embryophyta</taxon>
        <taxon>Tracheophyta</taxon>
        <taxon>Spermatophyta</taxon>
        <taxon>Magnoliopsida</taxon>
        <taxon>eudicotyledons</taxon>
        <taxon>Gunneridae</taxon>
        <taxon>Pentapetalae</taxon>
        <taxon>rosids</taxon>
        <taxon>malvids</taxon>
        <taxon>Malvales</taxon>
        <taxon>Malvaceae</taxon>
        <taxon>Malvoideae</taxon>
        <taxon>Hibiscus</taxon>
    </lineage>
</organism>
<dbReference type="Proteomes" id="UP001396334">
    <property type="component" value="Unassembled WGS sequence"/>
</dbReference>
<proteinExistence type="predicted"/>
<dbReference type="InterPro" id="IPR018247">
    <property type="entry name" value="EF_Hand_1_Ca_BS"/>
</dbReference>
<protein>
    <recommendedName>
        <fullName evidence="2">EF-hand domain-containing protein</fullName>
    </recommendedName>
</protein>
<keyword evidence="4" id="KW-1185">Reference proteome</keyword>
<dbReference type="SUPFAM" id="SSF47473">
    <property type="entry name" value="EF-hand"/>
    <property type="match status" value="1"/>
</dbReference>